<gene>
    <name evidence="2" type="ORF">R1CP_32330</name>
</gene>
<organism evidence="2 3">
    <name type="scientific">Rhodococcus opacus</name>
    <name type="common">Nocardia opaca</name>
    <dbReference type="NCBI Taxonomy" id="37919"/>
    <lineage>
        <taxon>Bacteria</taxon>
        <taxon>Bacillati</taxon>
        <taxon>Actinomycetota</taxon>
        <taxon>Actinomycetes</taxon>
        <taxon>Mycobacteriales</taxon>
        <taxon>Nocardiaceae</taxon>
        <taxon>Rhodococcus</taxon>
    </lineage>
</organism>
<sequence>MVSLAPRWERGLCGRGPAQAGGQNTIERRPACGSPCRLAARKAPFPVMDIRMRKRLFRAANPRARRIVASSACAYPSKNRDVAPAGRSSHAAARSHAGSPGEHVTEIDHTRERLVGALDRLRVDHPRRRHRIPAAKVTELRPQRVVDAVGHPGLVPSLEVPENGLPRREVMRSCRHEQPVRLTWRIASTIRRRSWIAGRPPGSAAGTIGAINSHWASVRSDGYGVGLRRFLRATTAPIMPPPAGPPRPNRTLSKHSLTESNVLVTLVLRGR</sequence>
<proteinExistence type="predicted"/>
<dbReference type="Proteomes" id="UP000186108">
    <property type="component" value="Chromosome"/>
</dbReference>
<evidence type="ECO:0000256" key="1">
    <source>
        <dbReference type="SAM" id="MobiDB-lite"/>
    </source>
</evidence>
<feature type="region of interest" description="Disordered" evidence="1">
    <location>
        <begin position="78"/>
        <end position="109"/>
    </location>
</feature>
<evidence type="ECO:0000313" key="2">
    <source>
        <dbReference type="EMBL" id="ANS31089.1"/>
    </source>
</evidence>
<reference evidence="2 3" key="1">
    <citation type="submission" date="2014-07" db="EMBL/GenBank/DDBJ databases">
        <authorList>
            <person name="Zhang J.E."/>
            <person name="Yang H."/>
            <person name="Guo J."/>
            <person name="Deng Z."/>
            <person name="Luo H."/>
            <person name="Luo M."/>
            <person name="Zhao B."/>
        </authorList>
    </citation>
    <scope>NUCLEOTIDE SEQUENCE [LARGE SCALE GENOMIC DNA]</scope>
    <source>
        <strain evidence="2 3">1CP</strain>
    </source>
</reference>
<feature type="compositionally biased region" description="Low complexity" evidence="1">
    <location>
        <begin position="83"/>
        <end position="100"/>
    </location>
</feature>
<protein>
    <submittedName>
        <fullName evidence="2">Uncharacterized protein</fullName>
    </submittedName>
</protein>
<name>A0A1B1KEV8_RHOOP</name>
<evidence type="ECO:0000313" key="3">
    <source>
        <dbReference type="Proteomes" id="UP000186108"/>
    </source>
</evidence>
<dbReference type="EMBL" id="CP009111">
    <property type="protein sequence ID" value="ANS31089.1"/>
    <property type="molecule type" value="Genomic_DNA"/>
</dbReference>
<dbReference type="AlphaFoldDB" id="A0A1B1KEV8"/>
<accession>A0A1B1KEV8</accession>